<proteinExistence type="predicted"/>
<keyword evidence="2" id="KW-1185">Reference proteome</keyword>
<evidence type="ECO:0000313" key="2">
    <source>
        <dbReference type="Proteomes" id="UP000789860"/>
    </source>
</evidence>
<organism evidence="1 2">
    <name type="scientific">Scutellospora calospora</name>
    <dbReference type="NCBI Taxonomy" id="85575"/>
    <lineage>
        <taxon>Eukaryota</taxon>
        <taxon>Fungi</taxon>
        <taxon>Fungi incertae sedis</taxon>
        <taxon>Mucoromycota</taxon>
        <taxon>Glomeromycotina</taxon>
        <taxon>Glomeromycetes</taxon>
        <taxon>Diversisporales</taxon>
        <taxon>Gigasporaceae</taxon>
        <taxon>Scutellospora</taxon>
    </lineage>
</organism>
<sequence length="166" mass="19516">YNFTSLWNDAMLNDMDVVQTLLEFHNQKNEKEFEEMERMISDEQKRIVDIVMNKRKSLFFTGSGGCGKTYTLNYLIRKLYKEFGKDKIGVSSSTALSAMNIKDGMTIHKLFSIGIMDKPFKEIIDNIRENDFIYDRILKLEILIIDEISMINEKTFEFVDRVAREI</sequence>
<feature type="non-terminal residue" evidence="1">
    <location>
        <position position="166"/>
    </location>
</feature>
<dbReference type="Proteomes" id="UP000789860">
    <property type="component" value="Unassembled WGS sequence"/>
</dbReference>
<accession>A0ACA9PMF6</accession>
<dbReference type="EMBL" id="CAJVPM010042068">
    <property type="protein sequence ID" value="CAG8708103.1"/>
    <property type="molecule type" value="Genomic_DNA"/>
</dbReference>
<gene>
    <name evidence="1" type="ORF">SCALOS_LOCUS10762</name>
</gene>
<feature type="non-terminal residue" evidence="1">
    <location>
        <position position="1"/>
    </location>
</feature>
<name>A0ACA9PMF6_9GLOM</name>
<reference evidence="1" key="1">
    <citation type="submission" date="2021-06" db="EMBL/GenBank/DDBJ databases">
        <authorList>
            <person name="Kallberg Y."/>
            <person name="Tangrot J."/>
            <person name="Rosling A."/>
        </authorList>
    </citation>
    <scope>NUCLEOTIDE SEQUENCE</scope>
    <source>
        <strain evidence="1">AU212A</strain>
    </source>
</reference>
<protein>
    <submittedName>
        <fullName evidence="1">7393_t:CDS:1</fullName>
    </submittedName>
</protein>
<evidence type="ECO:0000313" key="1">
    <source>
        <dbReference type="EMBL" id="CAG8708103.1"/>
    </source>
</evidence>
<comment type="caution">
    <text evidence="1">The sequence shown here is derived from an EMBL/GenBank/DDBJ whole genome shotgun (WGS) entry which is preliminary data.</text>
</comment>